<evidence type="ECO:0000313" key="2">
    <source>
        <dbReference type="EMBL" id="MQT78510.1"/>
    </source>
</evidence>
<dbReference type="EMBL" id="WIVT01000003">
    <property type="protein sequence ID" value="MQU15584.1"/>
    <property type="molecule type" value="Genomic_DNA"/>
</dbReference>
<dbReference type="AlphaFoldDB" id="A0A6A7YT76"/>
<dbReference type="Proteomes" id="UP000443000">
    <property type="component" value="Unassembled WGS sequence"/>
</dbReference>
<dbReference type="EMBL" id="WIWC01000001">
    <property type="protein sequence ID" value="MQT78510.1"/>
    <property type="molecule type" value="Genomic_DNA"/>
</dbReference>
<dbReference type="Proteomes" id="UP000713985">
    <property type="component" value="Unassembled WGS sequence"/>
</dbReference>
<name>A0A6A7YT76_9PSED</name>
<accession>A0A6A7YT76</accession>
<evidence type="ECO:0000313" key="1">
    <source>
        <dbReference type="EMBL" id="MQT24751.1"/>
    </source>
</evidence>
<dbReference type="OrthoDB" id="7001380at2"/>
<dbReference type="EMBL" id="WIWP01000003">
    <property type="protein sequence ID" value="MQT24751.1"/>
    <property type="molecule type" value="Genomic_DNA"/>
</dbReference>
<keyword evidence="5" id="KW-1185">Reference proteome</keyword>
<gene>
    <name evidence="3" type="ORF">GHN41_03860</name>
    <name evidence="2" type="ORF">GHN86_00310</name>
    <name evidence="1" type="ORF">GHN94_02740</name>
</gene>
<sequence length="82" mass="9232">MSNEKLCLYCGASLTHKRRDARFCSPAHRAAKWRIEQDRAVSIKLTVPKCEFLKIKYEADMSGLLINQFIINKVASASGCAQ</sequence>
<evidence type="ECO:0000313" key="5">
    <source>
        <dbReference type="Proteomes" id="UP000713985"/>
    </source>
</evidence>
<proteinExistence type="predicted"/>
<organism evidence="2">
    <name type="scientific">Pseudomonas helleri</name>
    <dbReference type="NCBI Taxonomy" id="1608996"/>
    <lineage>
        <taxon>Bacteria</taxon>
        <taxon>Pseudomonadati</taxon>
        <taxon>Pseudomonadota</taxon>
        <taxon>Gammaproteobacteria</taxon>
        <taxon>Pseudomonadales</taxon>
        <taxon>Pseudomonadaceae</taxon>
        <taxon>Pseudomonas</taxon>
    </lineage>
</organism>
<protein>
    <submittedName>
        <fullName evidence="2">Uncharacterized protein</fullName>
    </submittedName>
</protein>
<reference evidence="4 5" key="1">
    <citation type="submission" date="2019-10" db="EMBL/GenBank/DDBJ databases">
        <title>Evaluation of single-gene subtyping targets for Pseudomonas.</title>
        <authorList>
            <person name="Reichler S.J."/>
            <person name="Orsi R.H."/>
            <person name="Wiedmann M."/>
            <person name="Martin N.H."/>
            <person name="Murphy S.I."/>
        </authorList>
    </citation>
    <scope>NUCLEOTIDE SEQUENCE</scope>
    <source>
        <strain evidence="1 5">FSL R10-0802</strain>
        <strain evidence="3 4">FSL R10-1594</strain>
        <strain evidence="2">FSL R10-2339</strain>
    </source>
</reference>
<evidence type="ECO:0000313" key="3">
    <source>
        <dbReference type="EMBL" id="MQU15584.1"/>
    </source>
</evidence>
<evidence type="ECO:0000313" key="4">
    <source>
        <dbReference type="Proteomes" id="UP000443000"/>
    </source>
</evidence>
<comment type="caution">
    <text evidence="2">The sequence shown here is derived from an EMBL/GenBank/DDBJ whole genome shotgun (WGS) entry which is preliminary data.</text>
</comment>
<dbReference type="RefSeq" id="WP_153385934.1">
    <property type="nucleotide sequence ID" value="NZ_WIVT01000003.1"/>
</dbReference>